<protein>
    <submittedName>
        <fullName evidence="3">YceI family protein</fullName>
    </submittedName>
</protein>
<dbReference type="EMBL" id="JAMWYS010000036">
    <property type="protein sequence ID" value="MCO4293623.1"/>
    <property type="molecule type" value="Genomic_DNA"/>
</dbReference>
<dbReference type="SUPFAM" id="SSF101874">
    <property type="entry name" value="YceI-like"/>
    <property type="match status" value="1"/>
</dbReference>
<feature type="chain" id="PRO_5040947980" evidence="1">
    <location>
        <begin position="23"/>
        <end position="194"/>
    </location>
</feature>
<proteinExistence type="predicted"/>
<evidence type="ECO:0000313" key="4">
    <source>
        <dbReference type="Proteomes" id="UP001155182"/>
    </source>
</evidence>
<accession>A0A9X2FB15</accession>
<comment type="caution">
    <text evidence="3">The sequence shown here is derived from an EMBL/GenBank/DDBJ whole genome shotgun (WGS) entry which is preliminary data.</text>
</comment>
<feature type="domain" description="Lipid/polyisoprenoid-binding YceI-like" evidence="2">
    <location>
        <begin position="23"/>
        <end position="194"/>
    </location>
</feature>
<dbReference type="InterPro" id="IPR036761">
    <property type="entry name" value="TTHA0802/YceI-like_sf"/>
</dbReference>
<evidence type="ECO:0000259" key="2">
    <source>
        <dbReference type="SMART" id="SM00867"/>
    </source>
</evidence>
<dbReference type="Pfam" id="PF04264">
    <property type="entry name" value="YceI"/>
    <property type="match status" value="1"/>
</dbReference>
<dbReference type="InterPro" id="IPR007372">
    <property type="entry name" value="Lipid/polyisoprenoid-bd_YceI"/>
</dbReference>
<keyword evidence="1" id="KW-0732">Signal</keyword>
<dbReference type="RefSeq" id="WP_252588277.1">
    <property type="nucleotide sequence ID" value="NZ_JAMWYS010000036.1"/>
</dbReference>
<feature type="signal peptide" evidence="1">
    <location>
        <begin position="1"/>
        <end position="22"/>
    </location>
</feature>
<organism evidence="3 4">
    <name type="scientific">Solitalea agri</name>
    <dbReference type="NCBI Taxonomy" id="2953739"/>
    <lineage>
        <taxon>Bacteria</taxon>
        <taxon>Pseudomonadati</taxon>
        <taxon>Bacteroidota</taxon>
        <taxon>Sphingobacteriia</taxon>
        <taxon>Sphingobacteriales</taxon>
        <taxon>Sphingobacteriaceae</taxon>
        <taxon>Solitalea</taxon>
    </lineage>
</organism>
<keyword evidence="4" id="KW-1185">Reference proteome</keyword>
<dbReference type="Proteomes" id="UP001155182">
    <property type="component" value="Unassembled WGS sequence"/>
</dbReference>
<dbReference type="SMART" id="SM00867">
    <property type="entry name" value="YceI"/>
    <property type="match status" value="1"/>
</dbReference>
<dbReference type="Gene3D" id="2.40.128.110">
    <property type="entry name" value="Lipid/polyisoprenoid-binding, YceI-like"/>
    <property type="match status" value="1"/>
</dbReference>
<sequence>MKRTVRVLLIMCLSVVPFISFSQQKLSPKESSILIKGTSTIHDWRCKVEQLTGDIQVEKAGATVKAIKVMDVQMVVKSIKSLKEDGSYYEASMDKNVYKALNADKNPQITFSLKKVNSIGANGEVNALATVKIAGVAKDLIVTGVAKQLPNGSVKITGKKAMKMTDFNVDPPKAMLGAIRTGDDITIEFDLLFK</sequence>
<reference evidence="3" key="1">
    <citation type="submission" date="2022-06" db="EMBL/GenBank/DDBJ databases">
        <title>Solitalea sp. MAHUQ-68 isolated from rhizospheric soil.</title>
        <authorList>
            <person name="Huq M.A."/>
        </authorList>
    </citation>
    <scope>NUCLEOTIDE SEQUENCE</scope>
    <source>
        <strain evidence="3">MAHUQ-68</strain>
    </source>
</reference>
<dbReference type="AlphaFoldDB" id="A0A9X2FB15"/>
<gene>
    <name evidence="3" type="ORF">NF867_12175</name>
</gene>
<evidence type="ECO:0000256" key="1">
    <source>
        <dbReference type="SAM" id="SignalP"/>
    </source>
</evidence>
<evidence type="ECO:0000313" key="3">
    <source>
        <dbReference type="EMBL" id="MCO4293623.1"/>
    </source>
</evidence>
<name>A0A9X2FB15_9SPHI</name>